<keyword evidence="3" id="KW-1133">Transmembrane helix</keyword>
<dbReference type="InterPro" id="IPR007751">
    <property type="entry name" value="DUF676_lipase-like"/>
</dbReference>
<keyword evidence="3" id="KW-0812">Transmembrane</keyword>
<dbReference type="EMBL" id="CP059247">
    <property type="protein sequence ID" value="QLL31612.1"/>
    <property type="molecule type" value="Genomic_DNA"/>
</dbReference>
<evidence type="ECO:0000256" key="1">
    <source>
        <dbReference type="ARBA" id="ARBA00007920"/>
    </source>
</evidence>
<dbReference type="AlphaFoldDB" id="A0A7G3ZDM6"/>
<dbReference type="PANTHER" id="PTHR12482:SF65">
    <property type="entry name" value="ESTERASE, PUTATIVE (AFU_ORTHOLOGUE AFUA_3G12320)-RELATED"/>
    <property type="match status" value="1"/>
</dbReference>
<dbReference type="OrthoDB" id="273452at2759"/>
<dbReference type="GO" id="GO:0005811">
    <property type="term" value="C:lipid droplet"/>
    <property type="evidence" value="ECO:0007669"/>
    <property type="project" value="TreeGrafter"/>
</dbReference>
<feature type="domain" description="DUF676" evidence="4">
    <location>
        <begin position="4"/>
        <end position="214"/>
    </location>
</feature>
<dbReference type="GO" id="GO:0047372">
    <property type="term" value="F:monoacylglycerol lipase activity"/>
    <property type="evidence" value="ECO:0007669"/>
    <property type="project" value="TreeGrafter"/>
</dbReference>
<evidence type="ECO:0000313" key="5">
    <source>
        <dbReference type="EMBL" id="QLL31612.1"/>
    </source>
</evidence>
<dbReference type="InterPro" id="IPR044294">
    <property type="entry name" value="Lipase-like"/>
</dbReference>
<accession>A0A7G3ZDM6</accession>
<dbReference type="RefSeq" id="XP_037138287.1">
    <property type="nucleotide sequence ID" value="XM_037282392.1"/>
</dbReference>
<dbReference type="Proteomes" id="UP000515788">
    <property type="component" value="Chromosome 2"/>
</dbReference>
<sequence>MTSYHLVVLVHGLWGNAAHFDYIRTALQEHARAWSDDQDEELLIYTTALNEGFKTYDGIDVCGYRVAEEITDQIEAFDSSSEVGKITKFSMVGYSLGGLISRYALGLLHRRQYFKIKDIQLINFTTFCTPHVGVLAPGRNMAVRIFNSTVPWLLGNSGKQMFLKDNVSSSGNGSTRGQPLIYLMSLENTVFYKALESFKYRSLYANTINDKRTAWWTAGISLNDPFFNIDEYNGLRVFQYIEGFDTVVVDRTKMIVISQATVAMKEEDEALNDVESKGKYEDIGQDSARHMGQDFYFLNYWFLKISKWILVIINILIIAPLLLVWKIVQSAAEMTISTVRVTRFLNKYSHQILRDFFELPGPTDFDDSLSVSVSDIGSPEPGDNEICSLKSTLSRASSIRSNDKGNSTFSTEYGSYLGLEESLNDQADYLMESVYDAIERKNTHGGVIEKAQSGSSKPDENSLAVSIIELENRSAEQLTAKHGKQKEQLIKNLDLNLPAKQRAIIKSLNKLDWEKYPIYIRKTTSTHACAIVRQMDPDFQEGKVVVDHWIKNVFRRD</sequence>
<dbReference type="Pfam" id="PF05057">
    <property type="entry name" value="DUF676"/>
    <property type="match status" value="1"/>
</dbReference>
<keyword evidence="2" id="KW-0443">Lipid metabolism</keyword>
<keyword evidence="3" id="KW-0472">Membrane</keyword>
<evidence type="ECO:0000256" key="2">
    <source>
        <dbReference type="ARBA" id="ARBA00022963"/>
    </source>
</evidence>
<dbReference type="SUPFAM" id="SSF53474">
    <property type="entry name" value="alpha/beta-Hydrolases"/>
    <property type="match status" value="1"/>
</dbReference>
<organism evidence="5 6">
    <name type="scientific">Torulaspora globosa</name>
    <dbReference type="NCBI Taxonomy" id="48254"/>
    <lineage>
        <taxon>Eukaryota</taxon>
        <taxon>Fungi</taxon>
        <taxon>Dikarya</taxon>
        <taxon>Ascomycota</taxon>
        <taxon>Saccharomycotina</taxon>
        <taxon>Saccharomycetes</taxon>
        <taxon>Saccharomycetales</taxon>
        <taxon>Saccharomycetaceae</taxon>
        <taxon>Torulaspora</taxon>
    </lineage>
</organism>
<name>A0A7G3ZDM6_9SACH</name>
<evidence type="ECO:0000313" key="6">
    <source>
        <dbReference type="Proteomes" id="UP000515788"/>
    </source>
</evidence>
<dbReference type="GO" id="GO:0004622">
    <property type="term" value="F:phosphatidylcholine lysophospholipase activity"/>
    <property type="evidence" value="ECO:0007669"/>
    <property type="project" value="TreeGrafter"/>
</dbReference>
<comment type="similarity">
    <text evidence="1">Belongs to the putative lipase ROG1 family.</text>
</comment>
<feature type="transmembrane region" description="Helical" evidence="3">
    <location>
        <begin position="308"/>
        <end position="328"/>
    </location>
</feature>
<evidence type="ECO:0000256" key="3">
    <source>
        <dbReference type="SAM" id="Phobius"/>
    </source>
</evidence>
<reference evidence="5 6" key="1">
    <citation type="submission" date="2020-06" db="EMBL/GenBank/DDBJ databases">
        <title>The yeast mating-type switching endonuclease HO is a domesticated member of an unorthodox homing genetic element family.</title>
        <authorList>
            <person name="Coughlan A.Y."/>
            <person name="Lombardi L."/>
            <person name="Braun-Galleani S."/>
            <person name="Martos A.R."/>
            <person name="Galeote V."/>
            <person name="Bigey F."/>
            <person name="Dequin S."/>
            <person name="Byrne K.P."/>
            <person name="Wolfe K.H."/>
        </authorList>
    </citation>
    <scope>NUCLEOTIDE SEQUENCE [LARGE SCALE GENOMIC DNA]</scope>
    <source>
        <strain evidence="5 6">CBS764</strain>
    </source>
</reference>
<keyword evidence="6" id="KW-1185">Reference proteome</keyword>
<dbReference type="GeneID" id="59324731"/>
<dbReference type="PANTHER" id="PTHR12482">
    <property type="entry name" value="LIPASE ROG1-RELATED-RELATED"/>
    <property type="match status" value="1"/>
</dbReference>
<protein>
    <recommendedName>
        <fullName evidence="4">DUF676 domain-containing protein</fullName>
    </recommendedName>
</protein>
<dbReference type="GO" id="GO:0016042">
    <property type="term" value="P:lipid catabolic process"/>
    <property type="evidence" value="ECO:0007669"/>
    <property type="project" value="UniProtKB-KW"/>
</dbReference>
<dbReference type="InterPro" id="IPR029058">
    <property type="entry name" value="AB_hydrolase_fold"/>
</dbReference>
<gene>
    <name evidence="5" type="ORF">HG536_0B04760</name>
</gene>
<dbReference type="KEGG" id="tgb:HG536_0B04760"/>
<dbReference type="Gene3D" id="3.40.50.1820">
    <property type="entry name" value="alpha/beta hydrolase"/>
    <property type="match status" value="1"/>
</dbReference>
<keyword evidence="2" id="KW-0442">Lipid degradation</keyword>
<proteinExistence type="inferred from homology"/>
<evidence type="ECO:0000259" key="4">
    <source>
        <dbReference type="Pfam" id="PF05057"/>
    </source>
</evidence>